<feature type="domain" description="Metallo-beta-lactamase" evidence="6">
    <location>
        <begin position="33"/>
        <end position="187"/>
    </location>
</feature>
<keyword evidence="8" id="KW-1185">Reference proteome</keyword>
<proteinExistence type="inferred from homology"/>
<dbReference type="Pfam" id="PF17778">
    <property type="entry name" value="WHD_BLACT"/>
    <property type="match status" value="1"/>
</dbReference>
<dbReference type="Gene3D" id="1.10.10.10">
    <property type="entry name" value="Winged helix-like DNA-binding domain superfamily/Winged helix DNA-binding domain"/>
    <property type="match status" value="1"/>
</dbReference>
<keyword evidence="5" id="KW-0862">Zinc</keyword>
<dbReference type="Proteomes" id="UP001276659">
    <property type="component" value="Unassembled WGS sequence"/>
</dbReference>
<dbReference type="PANTHER" id="PTHR23131:SF0">
    <property type="entry name" value="ENDORIBONUCLEASE LACTB2"/>
    <property type="match status" value="1"/>
</dbReference>
<organism evidence="7 8">
    <name type="scientific">Lepraria neglecta</name>
    <dbReference type="NCBI Taxonomy" id="209136"/>
    <lineage>
        <taxon>Eukaryota</taxon>
        <taxon>Fungi</taxon>
        <taxon>Dikarya</taxon>
        <taxon>Ascomycota</taxon>
        <taxon>Pezizomycotina</taxon>
        <taxon>Lecanoromycetes</taxon>
        <taxon>OSLEUM clade</taxon>
        <taxon>Lecanoromycetidae</taxon>
        <taxon>Lecanorales</taxon>
        <taxon>Lecanorineae</taxon>
        <taxon>Stereocaulaceae</taxon>
        <taxon>Lepraria</taxon>
    </lineage>
</organism>
<reference evidence="7" key="1">
    <citation type="submission" date="2022-11" db="EMBL/GenBank/DDBJ databases">
        <title>Chromosomal genome sequence assembly and mating type (MAT) locus characterization of the leprose asexual lichenized fungus Lepraria neglecta (Nyl.) Erichsen.</title>
        <authorList>
            <person name="Allen J.L."/>
            <person name="Pfeffer B."/>
        </authorList>
    </citation>
    <scope>NUCLEOTIDE SEQUENCE</scope>
    <source>
        <strain evidence="7">Allen 5258</strain>
    </source>
</reference>
<sequence>MATQLPELPEIQQLSPLVIRILGGNPGKFTLQGTNTYLIGTGPSRLLVDTGQGERSWPPLLSSVLSSESTTVSHALITHWHHDHVGGINDLLKLCPDAIIYKHSPTSGQTTIHDGQIFKTEDASLRAFHCPGHTTDHMAFILEEENAMFTGDNVLGHGTAVFEELATYLDSLAQMRKQFSGRAYPGHGAVIEDGHGKVTEYINHRKQREEEILQALRKVDGEATLLELVKVVYEDVPENLREAAAHGALQVLQKLEDEAKVLQSGQEKWQISGKATL</sequence>
<protein>
    <recommendedName>
        <fullName evidence="6">Metallo-beta-lactamase domain-containing protein</fullName>
    </recommendedName>
</protein>
<dbReference type="EMBL" id="JASNWA010000006">
    <property type="protein sequence ID" value="KAK3174930.1"/>
    <property type="molecule type" value="Genomic_DNA"/>
</dbReference>
<dbReference type="Pfam" id="PF00753">
    <property type="entry name" value="Lactamase_B"/>
    <property type="match status" value="1"/>
</dbReference>
<dbReference type="InterPro" id="IPR041516">
    <property type="entry name" value="LACTB2_WH"/>
</dbReference>
<dbReference type="InterPro" id="IPR001279">
    <property type="entry name" value="Metallo-B-lactamas"/>
</dbReference>
<accession>A0AAE0DMJ2</accession>
<comment type="cofactor">
    <cofactor evidence="1">
        <name>Zn(2+)</name>
        <dbReference type="ChEBI" id="CHEBI:29105"/>
    </cofactor>
</comment>
<evidence type="ECO:0000256" key="5">
    <source>
        <dbReference type="ARBA" id="ARBA00022833"/>
    </source>
</evidence>
<dbReference type="InterPro" id="IPR047921">
    <property type="entry name" value="LACTB2-like_MBL-fold"/>
</dbReference>
<dbReference type="CDD" id="cd07722">
    <property type="entry name" value="LACTB2-like_MBL-fold"/>
    <property type="match status" value="1"/>
</dbReference>
<evidence type="ECO:0000256" key="2">
    <source>
        <dbReference type="ARBA" id="ARBA00006759"/>
    </source>
</evidence>
<evidence type="ECO:0000256" key="4">
    <source>
        <dbReference type="ARBA" id="ARBA00022801"/>
    </source>
</evidence>
<comment type="caution">
    <text evidence="7">The sequence shown here is derived from an EMBL/GenBank/DDBJ whole genome shotgun (WGS) entry which is preliminary data.</text>
</comment>
<dbReference type="SUPFAM" id="SSF56281">
    <property type="entry name" value="Metallo-hydrolase/oxidoreductase"/>
    <property type="match status" value="1"/>
</dbReference>
<evidence type="ECO:0000313" key="8">
    <source>
        <dbReference type="Proteomes" id="UP001276659"/>
    </source>
</evidence>
<dbReference type="FunFam" id="3.60.15.10:FF:000041">
    <property type="entry name" value="Metallo-beta-lactamase domain protein"/>
    <property type="match status" value="1"/>
</dbReference>
<dbReference type="AlphaFoldDB" id="A0AAE0DMJ2"/>
<evidence type="ECO:0000313" key="7">
    <source>
        <dbReference type="EMBL" id="KAK3174930.1"/>
    </source>
</evidence>
<keyword evidence="4" id="KW-0378">Hydrolase</keyword>
<dbReference type="SMART" id="SM00849">
    <property type="entry name" value="Lactamase_B"/>
    <property type="match status" value="1"/>
</dbReference>
<dbReference type="GO" id="GO:0046872">
    <property type="term" value="F:metal ion binding"/>
    <property type="evidence" value="ECO:0007669"/>
    <property type="project" value="UniProtKB-KW"/>
</dbReference>
<gene>
    <name evidence="7" type="ORF">OEA41_002176</name>
</gene>
<evidence type="ECO:0000256" key="1">
    <source>
        <dbReference type="ARBA" id="ARBA00001947"/>
    </source>
</evidence>
<keyword evidence="3" id="KW-0479">Metal-binding</keyword>
<evidence type="ECO:0000256" key="3">
    <source>
        <dbReference type="ARBA" id="ARBA00022723"/>
    </source>
</evidence>
<dbReference type="GO" id="GO:0044550">
    <property type="term" value="P:secondary metabolite biosynthetic process"/>
    <property type="evidence" value="ECO:0007669"/>
    <property type="project" value="UniProtKB-ARBA"/>
</dbReference>
<dbReference type="PANTHER" id="PTHR23131">
    <property type="entry name" value="ENDORIBONUCLEASE LACTB2"/>
    <property type="match status" value="1"/>
</dbReference>
<dbReference type="InterPro" id="IPR036388">
    <property type="entry name" value="WH-like_DNA-bd_sf"/>
</dbReference>
<dbReference type="InterPro" id="IPR050662">
    <property type="entry name" value="Sec-metab_biosynth-thioest"/>
</dbReference>
<dbReference type="Gene3D" id="3.60.15.10">
    <property type="entry name" value="Ribonuclease Z/Hydroxyacylglutathione hydrolase-like"/>
    <property type="match status" value="1"/>
</dbReference>
<comment type="similarity">
    <text evidence="2">Belongs to the metallo-beta-lactamase superfamily. Glyoxalase II family.</text>
</comment>
<evidence type="ECO:0000259" key="6">
    <source>
        <dbReference type="SMART" id="SM00849"/>
    </source>
</evidence>
<dbReference type="InterPro" id="IPR036866">
    <property type="entry name" value="RibonucZ/Hydroxyglut_hydro"/>
</dbReference>
<dbReference type="GO" id="GO:0016787">
    <property type="term" value="F:hydrolase activity"/>
    <property type="evidence" value="ECO:0007669"/>
    <property type="project" value="UniProtKB-KW"/>
</dbReference>
<name>A0AAE0DMJ2_9LECA</name>